<dbReference type="InterPro" id="IPR036388">
    <property type="entry name" value="WH-like_DNA-bd_sf"/>
</dbReference>
<gene>
    <name evidence="5" type="ORF">SAMN05445850_7560</name>
</gene>
<dbReference type="PROSITE" id="PS51118">
    <property type="entry name" value="HTH_HXLR"/>
    <property type="match status" value="1"/>
</dbReference>
<dbReference type="RefSeq" id="WP_425199418.1">
    <property type="nucleotide sequence ID" value="NZ_FNKX01000004.1"/>
</dbReference>
<keyword evidence="1" id="KW-0805">Transcription regulation</keyword>
<reference evidence="6" key="1">
    <citation type="submission" date="2016-10" db="EMBL/GenBank/DDBJ databases">
        <authorList>
            <person name="Varghese N."/>
            <person name="Submissions S."/>
        </authorList>
    </citation>
    <scope>NUCLEOTIDE SEQUENCE [LARGE SCALE GENOMIC DNA]</scope>
    <source>
        <strain evidence="6">DUS833</strain>
    </source>
</reference>
<organism evidence="5 6">
    <name type="scientific">Paraburkholderia tuberum</name>
    <dbReference type="NCBI Taxonomy" id="157910"/>
    <lineage>
        <taxon>Bacteria</taxon>
        <taxon>Pseudomonadati</taxon>
        <taxon>Pseudomonadota</taxon>
        <taxon>Betaproteobacteria</taxon>
        <taxon>Burkholderiales</taxon>
        <taxon>Burkholderiaceae</taxon>
        <taxon>Paraburkholderia</taxon>
    </lineage>
</organism>
<evidence type="ECO:0000256" key="1">
    <source>
        <dbReference type="ARBA" id="ARBA00023015"/>
    </source>
</evidence>
<dbReference type="PANTHER" id="PTHR33204:SF39">
    <property type="entry name" value="TRANSCRIPTIONAL REGULATORY PROTEIN"/>
    <property type="match status" value="1"/>
</dbReference>
<protein>
    <submittedName>
        <fullName evidence="5">Transcriptional regulator, HxlR family</fullName>
    </submittedName>
</protein>
<dbReference type="STRING" id="157910.SAMN05445850_7560"/>
<keyword evidence="2" id="KW-0238">DNA-binding</keyword>
<dbReference type="Pfam" id="PF01638">
    <property type="entry name" value="HxlR"/>
    <property type="match status" value="1"/>
</dbReference>
<dbReference type="InterPro" id="IPR036390">
    <property type="entry name" value="WH_DNA-bd_sf"/>
</dbReference>
<accession>A0A1H1KGB3</accession>
<sequence length="189" mass="21208">MSSPPHPSPRPSIAHSGPRRIDCSVTRNIDERPYCLYSSRNDQIPFLDHTTLMVTKSHRGPETSYTGTTSEQDTFARDVLERVTSKWPLKVLQVVAGTEQPLRFSRVLAHVDGISQKMLSQTLRTLEKEGLVTRTVFAQVPPRVEYESTRLGRDLLGEIVPVCRWIAARESAFVAARAAFSCPTKSRES</sequence>
<evidence type="ECO:0000256" key="3">
    <source>
        <dbReference type="ARBA" id="ARBA00023163"/>
    </source>
</evidence>
<evidence type="ECO:0000256" key="2">
    <source>
        <dbReference type="ARBA" id="ARBA00023125"/>
    </source>
</evidence>
<evidence type="ECO:0000259" key="4">
    <source>
        <dbReference type="PROSITE" id="PS51118"/>
    </source>
</evidence>
<evidence type="ECO:0000313" key="6">
    <source>
        <dbReference type="Proteomes" id="UP000199365"/>
    </source>
</evidence>
<keyword evidence="3" id="KW-0804">Transcription</keyword>
<name>A0A1H1KGB3_9BURK</name>
<keyword evidence="6" id="KW-1185">Reference proteome</keyword>
<dbReference type="Gene3D" id="1.10.10.10">
    <property type="entry name" value="Winged helix-like DNA-binding domain superfamily/Winged helix DNA-binding domain"/>
    <property type="match status" value="1"/>
</dbReference>
<dbReference type="AlphaFoldDB" id="A0A1H1KGB3"/>
<dbReference type="SUPFAM" id="SSF46785">
    <property type="entry name" value="Winged helix' DNA-binding domain"/>
    <property type="match status" value="1"/>
</dbReference>
<dbReference type="PANTHER" id="PTHR33204">
    <property type="entry name" value="TRANSCRIPTIONAL REGULATOR, MARR FAMILY"/>
    <property type="match status" value="1"/>
</dbReference>
<feature type="domain" description="HTH hxlR-type" evidence="4">
    <location>
        <begin position="70"/>
        <end position="174"/>
    </location>
</feature>
<dbReference type="Proteomes" id="UP000199365">
    <property type="component" value="Unassembled WGS sequence"/>
</dbReference>
<proteinExistence type="predicted"/>
<dbReference type="EMBL" id="FNKX01000004">
    <property type="protein sequence ID" value="SDR61112.1"/>
    <property type="molecule type" value="Genomic_DNA"/>
</dbReference>
<dbReference type="GO" id="GO:0003677">
    <property type="term" value="F:DNA binding"/>
    <property type="evidence" value="ECO:0007669"/>
    <property type="project" value="UniProtKB-KW"/>
</dbReference>
<evidence type="ECO:0000313" key="5">
    <source>
        <dbReference type="EMBL" id="SDR61112.1"/>
    </source>
</evidence>
<dbReference type="InterPro" id="IPR002577">
    <property type="entry name" value="HTH_HxlR"/>
</dbReference>